<dbReference type="SUPFAM" id="SSF51261">
    <property type="entry name" value="Duplicated hybrid motif"/>
    <property type="match status" value="1"/>
</dbReference>
<dbReference type="EC" id="3.4.-.-" evidence="2"/>
<evidence type="ECO:0000313" key="3">
    <source>
        <dbReference type="Proteomes" id="UP001427805"/>
    </source>
</evidence>
<evidence type="ECO:0000313" key="2">
    <source>
        <dbReference type="EMBL" id="MEN3746991.1"/>
    </source>
</evidence>
<dbReference type="GO" id="GO:0016787">
    <property type="term" value="F:hydrolase activity"/>
    <property type="evidence" value="ECO:0007669"/>
    <property type="project" value="UniProtKB-KW"/>
</dbReference>
<reference evidence="2 3" key="1">
    <citation type="submission" date="2024-05" db="EMBL/GenBank/DDBJ databases">
        <title>Sphingomonas sp. HF-S3 16S ribosomal RNA gene Genome sequencing and assembly.</title>
        <authorList>
            <person name="Lee H."/>
        </authorList>
    </citation>
    <scope>NUCLEOTIDE SEQUENCE [LARGE SCALE GENOMIC DNA]</scope>
    <source>
        <strain evidence="2 3">HF-S3</strain>
    </source>
</reference>
<feature type="domain" description="M23ase beta-sheet core" evidence="1">
    <location>
        <begin position="89"/>
        <end position="197"/>
    </location>
</feature>
<dbReference type="PANTHER" id="PTHR21666:SF270">
    <property type="entry name" value="MUREIN HYDROLASE ACTIVATOR ENVC"/>
    <property type="match status" value="1"/>
</dbReference>
<dbReference type="InterPro" id="IPR011055">
    <property type="entry name" value="Dup_hybrid_motif"/>
</dbReference>
<dbReference type="CDD" id="cd12797">
    <property type="entry name" value="M23_peptidase"/>
    <property type="match status" value="1"/>
</dbReference>
<gene>
    <name evidence="2" type="ORF">TPR58_07420</name>
</gene>
<name>A0ABV0B8D5_9SPHN</name>
<accession>A0ABV0B8D5</accession>
<comment type="caution">
    <text evidence="2">The sequence shown here is derived from an EMBL/GenBank/DDBJ whole genome shotgun (WGS) entry which is preliminary data.</text>
</comment>
<dbReference type="EMBL" id="JBDIZK010000003">
    <property type="protein sequence ID" value="MEN3746991.1"/>
    <property type="molecule type" value="Genomic_DNA"/>
</dbReference>
<dbReference type="InterPro" id="IPR050570">
    <property type="entry name" value="Cell_wall_metabolism_enzyme"/>
</dbReference>
<sequence length="210" mass="21536">MKASTIITAIGAGGLVIMAASMIRIVPAEPPPAQPTPHVSATAVTASAPAARSTAQPGAVASLTVPVAGVQRSQITDNWGDPRGDGTRAHEGCDIMAAAGTPVLAAADGQVEKLFFSEGGGGISLYVRSPDRLWSYYYAHLQGYTPGLQEGKWVRAGEAIGYVGDTGNAGAGNFHLHFGVARMTPEQRWSQGEPINPCPMLMLAPGGAGS</sequence>
<dbReference type="PANTHER" id="PTHR21666">
    <property type="entry name" value="PEPTIDASE-RELATED"/>
    <property type="match status" value="1"/>
</dbReference>
<organism evidence="2 3">
    <name type="scientific">Sphingomonas rustica</name>
    <dbReference type="NCBI Taxonomy" id="3103142"/>
    <lineage>
        <taxon>Bacteria</taxon>
        <taxon>Pseudomonadati</taxon>
        <taxon>Pseudomonadota</taxon>
        <taxon>Alphaproteobacteria</taxon>
        <taxon>Sphingomonadales</taxon>
        <taxon>Sphingomonadaceae</taxon>
        <taxon>Sphingomonas</taxon>
    </lineage>
</organism>
<keyword evidence="3" id="KW-1185">Reference proteome</keyword>
<dbReference type="Gene3D" id="2.70.70.10">
    <property type="entry name" value="Glucose Permease (Domain IIA)"/>
    <property type="match status" value="1"/>
</dbReference>
<dbReference type="InterPro" id="IPR016047">
    <property type="entry name" value="M23ase_b-sheet_dom"/>
</dbReference>
<dbReference type="Pfam" id="PF01551">
    <property type="entry name" value="Peptidase_M23"/>
    <property type="match status" value="1"/>
</dbReference>
<protein>
    <submittedName>
        <fullName evidence="2">M23 family metallopeptidase</fullName>
        <ecNumber evidence="2">3.4.-.-</ecNumber>
    </submittedName>
</protein>
<evidence type="ECO:0000259" key="1">
    <source>
        <dbReference type="Pfam" id="PF01551"/>
    </source>
</evidence>
<dbReference type="Proteomes" id="UP001427805">
    <property type="component" value="Unassembled WGS sequence"/>
</dbReference>
<dbReference type="RefSeq" id="WP_346245981.1">
    <property type="nucleotide sequence ID" value="NZ_JBDIZK010000003.1"/>
</dbReference>
<proteinExistence type="predicted"/>
<keyword evidence="2" id="KW-0378">Hydrolase</keyword>